<organism evidence="2 3">
    <name type="scientific">Eleginops maclovinus</name>
    <name type="common">Patagonian blennie</name>
    <name type="synonym">Eleginus maclovinus</name>
    <dbReference type="NCBI Taxonomy" id="56733"/>
    <lineage>
        <taxon>Eukaryota</taxon>
        <taxon>Metazoa</taxon>
        <taxon>Chordata</taxon>
        <taxon>Craniata</taxon>
        <taxon>Vertebrata</taxon>
        <taxon>Euteleostomi</taxon>
        <taxon>Actinopterygii</taxon>
        <taxon>Neopterygii</taxon>
        <taxon>Teleostei</taxon>
        <taxon>Neoteleostei</taxon>
        <taxon>Acanthomorphata</taxon>
        <taxon>Eupercaria</taxon>
        <taxon>Perciformes</taxon>
        <taxon>Notothenioidei</taxon>
        <taxon>Eleginopidae</taxon>
        <taxon>Eleginops</taxon>
    </lineage>
</organism>
<feature type="compositionally biased region" description="Basic residues" evidence="1">
    <location>
        <begin position="44"/>
        <end position="54"/>
    </location>
</feature>
<reference evidence="2 3" key="1">
    <citation type="journal article" date="2023" name="Genes (Basel)">
        <title>Chromosome-Level Genome Assembly and Circadian Gene Repertoire of the Patagonia Blennie Eleginops maclovinus-The Closest Ancestral Proxy of Antarctic Cryonotothenioids.</title>
        <authorList>
            <person name="Cheng C.C."/>
            <person name="Rivera-Colon A.G."/>
            <person name="Minhas B.F."/>
            <person name="Wilson L."/>
            <person name="Rayamajhi N."/>
            <person name="Vargas-Chacoff L."/>
            <person name="Catchen J.M."/>
        </authorList>
    </citation>
    <scope>NUCLEOTIDE SEQUENCE [LARGE SCALE GENOMIC DNA]</scope>
    <source>
        <strain evidence="2">JMC-PN-2008</strain>
    </source>
</reference>
<evidence type="ECO:0000313" key="3">
    <source>
        <dbReference type="Proteomes" id="UP001346869"/>
    </source>
</evidence>
<comment type="caution">
    <text evidence="2">The sequence shown here is derived from an EMBL/GenBank/DDBJ whole genome shotgun (WGS) entry which is preliminary data.</text>
</comment>
<sequence length="71" mass="8243">MRMQQTGSPFISLKNSSSRKKRAQRREGRAGRRMEIAKSEVIHHSIHMHLPKKPRSIEGPQHFTKPTLQLT</sequence>
<dbReference type="AlphaFoldDB" id="A0AAN7XGH5"/>
<gene>
    <name evidence="2" type="ORF">PBY51_018204</name>
</gene>
<dbReference type="EMBL" id="JAUZQC010000012">
    <property type="protein sequence ID" value="KAK5862848.1"/>
    <property type="molecule type" value="Genomic_DNA"/>
</dbReference>
<feature type="compositionally biased region" description="Polar residues" evidence="1">
    <location>
        <begin position="1"/>
        <end position="16"/>
    </location>
</feature>
<feature type="region of interest" description="Disordered" evidence="1">
    <location>
        <begin position="1"/>
        <end position="71"/>
    </location>
</feature>
<evidence type="ECO:0000256" key="1">
    <source>
        <dbReference type="SAM" id="MobiDB-lite"/>
    </source>
</evidence>
<reference evidence="2 3" key="2">
    <citation type="journal article" date="2023" name="Mol. Biol. Evol.">
        <title>Genomics of Secondarily Temperate Adaptation in the Only Non-Antarctic Icefish.</title>
        <authorList>
            <person name="Rivera-Colon A.G."/>
            <person name="Rayamajhi N."/>
            <person name="Minhas B.F."/>
            <person name="Madrigal G."/>
            <person name="Bilyk K.T."/>
            <person name="Yoon V."/>
            <person name="Hune M."/>
            <person name="Gregory S."/>
            <person name="Cheng C.H.C."/>
            <person name="Catchen J.M."/>
        </authorList>
    </citation>
    <scope>NUCLEOTIDE SEQUENCE [LARGE SCALE GENOMIC DNA]</scope>
    <source>
        <strain evidence="2">JMC-PN-2008</strain>
    </source>
</reference>
<keyword evidence="3" id="KW-1185">Reference proteome</keyword>
<feature type="compositionally biased region" description="Basic and acidic residues" evidence="1">
    <location>
        <begin position="25"/>
        <end position="43"/>
    </location>
</feature>
<name>A0AAN7XGH5_ELEMC</name>
<evidence type="ECO:0000313" key="2">
    <source>
        <dbReference type="EMBL" id="KAK5862848.1"/>
    </source>
</evidence>
<accession>A0AAN7XGH5</accession>
<dbReference type="Proteomes" id="UP001346869">
    <property type="component" value="Unassembled WGS sequence"/>
</dbReference>
<protein>
    <submittedName>
        <fullName evidence="2">Uncharacterized protein</fullName>
    </submittedName>
</protein>
<proteinExistence type="predicted"/>